<organism evidence="2 3">
    <name type="scientific">Serratia phage PS2</name>
    <dbReference type="NCBI Taxonomy" id="1481112"/>
    <lineage>
        <taxon>Viruses</taxon>
        <taxon>Duplodnaviria</taxon>
        <taxon>Heunggongvirae</taxon>
        <taxon>Uroviricota</taxon>
        <taxon>Caudoviricetes</taxon>
        <taxon>Muldoonvirus</taxon>
        <taxon>Muldoonvirus PS2</taxon>
    </lineage>
</organism>
<protein>
    <recommendedName>
        <fullName evidence="1">Bacteriophage T5 Orf172 DNA-binding domain-containing protein</fullName>
    </recommendedName>
</protein>
<evidence type="ECO:0000259" key="1">
    <source>
        <dbReference type="SMART" id="SM00974"/>
    </source>
</evidence>
<dbReference type="KEGG" id="vg:19485025"/>
<dbReference type="EMBL" id="KJ025957">
    <property type="protein sequence ID" value="AHY25388.1"/>
    <property type="molecule type" value="Genomic_DNA"/>
</dbReference>
<accession>A0A023W5P5</accession>
<evidence type="ECO:0000313" key="3">
    <source>
        <dbReference type="Proteomes" id="UP000024445"/>
    </source>
</evidence>
<gene>
    <name evidence="2" type="ORF">PS2_142</name>
</gene>
<dbReference type="GeneID" id="19485025"/>
<sequence length="176" mass="20419">MKYDLNQINEALSAGLIYDNFTVTADLISSVAKLHFKDIAELKSKRNRKSIWALACRTAALNLLKYKSDQMMDRDFKESFVYIMTDSKNPNLYKIGRSIDPYSRLATANTFSPSRSFKLVSFRFSEDSVELEKYLHSIYSRDHEEGEWFYFSDIQSVIDKLTSKSAKYADVNSLRE</sequence>
<dbReference type="Pfam" id="PF10544">
    <property type="entry name" value="T5orf172"/>
    <property type="match status" value="1"/>
</dbReference>
<dbReference type="OrthoDB" id="20509at10239"/>
<dbReference type="SMART" id="SM00974">
    <property type="entry name" value="T5orf172"/>
    <property type="match status" value="1"/>
</dbReference>
<evidence type="ECO:0000313" key="2">
    <source>
        <dbReference type="EMBL" id="AHY25388.1"/>
    </source>
</evidence>
<feature type="domain" description="Bacteriophage T5 Orf172 DNA-binding" evidence="1">
    <location>
        <begin position="87"/>
        <end position="161"/>
    </location>
</feature>
<reference evidence="2 3" key="1">
    <citation type="submission" date="2014-01" db="EMBL/GenBank/DDBJ databases">
        <authorList>
            <person name="Zhang G."/>
            <person name="Jin J."/>
            <person name="Li Z.J."/>
            <person name="Wang S.W."/>
            <person name="Chen S.J."/>
            <person name="Wang S.M."/>
            <person name="Wang X.T."/>
            <person name="Li Y.H."/>
            <person name="Wang J."/>
            <person name="Yang C.K."/>
            <person name="Wang L."/>
        </authorList>
    </citation>
    <scope>NUCLEOTIDE SEQUENCE [LARGE SCALE GENOMIC DNA]</scope>
</reference>
<dbReference type="Proteomes" id="UP000024445">
    <property type="component" value="Segment"/>
</dbReference>
<name>A0A023W5P5_9CAUD</name>
<keyword evidence="3" id="KW-1185">Reference proteome</keyword>
<dbReference type="RefSeq" id="YP_009030189.1">
    <property type="nucleotide sequence ID" value="NC_024121.1"/>
</dbReference>
<dbReference type="InterPro" id="IPR018306">
    <property type="entry name" value="Phage_T5_Orf172_DNA-bd"/>
</dbReference>
<proteinExistence type="predicted"/>